<accession>A0A9P7YNX5</accession>
<dbReference type="Pfam" id="PF14832">
    <property type="entry name" value="Tautomerase_3"/>
    <property type="match status" value="1"/>
</dbReference>
<dbReference type="InterPro" id="IPR014347">
    <property type="entry name" value="Tautomerase/MIF_sf"/>
</dbReference>
<feature type="domain" description="Tautomerase cis-CaaD-like" evidence="1">
    <location>
        <begin position="1"/>
        <end position="142"/>
    </location>
</feature>
<reference evidence="2" key="1">
    <citation type="journal article" date="2021" name="IMA Fungus">
        <title>Genomic characterization of three marine fungi, including Emericellopsis atlantica sp. nov. with signatures of a generalist lifestyle and marine biomass degradation.</title>
        <authorList>
            <person name="Hagestad O.C."/>
            <person name="Hou L."/>
            <person name="Andersen J.H."/>
            <person name="Hansen E.H."/>
            <person name="Altermark B."/>
            <person name="Li C."/>
            <person name="Kuhnert E."/>
            <person name="Cox R.J."/>
            <person name="Crous P.W."/>
            <person name="Spatafora J.W."/>
            <person name="Lail K."/>
            <person name="Amirebrahimi M."/>
            <person name="Lipzen A."/>
            <person name="Pangilinan J."/>
            <person name="Andreopoulos W."/>
            <person name="Hayes R.D."/>
            <person name="Ng V."/>
            <person name="Grigoriev I.V."/>
            <person name="Jackson S.A."/>
            <person name="Sutton T.D.S."/>
            <person name="Dobson A.D.W."/>
            <person name="Rama T."/>
        </authorList>
    </citation>
    <scope>NUCLEOTIDE SEQUENCE</scope>
    <source>
        <strain evidence="2">TRa018bII</strain>
    </source>
</reference>
<sequence>MPFYHIHHVTSLSSDQRQALAKFITNLHSQTFNTPSLFVNIKFTHISNAEPEDFFVGGKAVGGKNYILANVRGGGDRGAEAFEGLAEKVEDAWDAVVIGTGGRGRGRGKELHACFVFPGLFGRERGMTLPLAGEDGQWLEDNWYHFEEMAKNGDDEFKDLIEEVGKRSELIGK</sequence>
<dbReference type="OrthoDB" id="9981319at2759"/>
<comment type="caution">
    <text evidence="2">The sequence shown here is derived from an EMBL/GenBank/DDBJ whole genome shotgun (WGS) entry which is preliminary data.</text>
</comment>
<dbReference type="SUPFAM" id="SSF55331">
    <property type="entry name" value="Tautomerase/MIF"/>
    <property type="match status" value="1"/>
</dbReference>
<dbReference type="Gene3D" id="3.30.429.10">
    <property type="entry name" value="Macrophage Migration Inhibitory Factor"/>
    <property type="match status" value="1"/>
</dbReference>
<dbReference type="EMBL" id="MU251394">
    <property type="protein sequence ID" value="KAG9237051.1"/>
    <property type="molecule type" value="Genomic_DNA"/>
</dbReference>
<proteinExistence type="predicted"/>
<evidence type="ECO:0000313" key="3">
    <source>
        <dbReference type="Proteomes" id="UP000824998"/>
    </source>
</evidence>
<organism evidence="2 3">
    <name type="scientific">Amylocarpus encephaloides</name>
    <dbReference type="NCBI Taxonomy" id="45428"/>
    <lineage>
        <taxon>Eukaryota</taxon>
        <taxon>Fungi</taxon>
        <taxon>Dikarya</taxon>
        <taxon>Ascomycota</taxon>
        <taxon>Pezizomycotina</taxon>
        <taxon>Leotiomycetes</taxon>
        <taxon>Helotiales</taxon>
        <taxon>Helotiales incertae sedis</taxon>
        <taxon>Amylocarpus</taxon>
    </lineage>
</organism>
<protein>
    <recommendedName>
        <fullName evidence="1">Tautomerase cis-CaaD-like domain-containing protein</fullName>
    </recommendedName>
</protein>
<dbReference type="AlphaFoldDB" id="A0A9P7YNX5"/>
<dbReference type="InterPro" id="IPR028116">
    <property type="entry name" value="Cis-CaaD-like"/>
</dbReference>
<name>A0A9P7YNX5_9HELO</name>
<keyword evidence="3" id="KW-1185">Reference proteome</keyword>
<evidence type="ECO:0000259" key="1">
    <source>
        <dbReference type="Pfam" id="PF14832"/>
    </source>
</evidence>
<evidence type="ECO:0000313" key="2">
    <source>
        <dbReference type="EMBL" id="KAG9237051.1"/>
    </source>
</evidence>
<gene>
    <name evidence="2" type="ORF">BJ875DRAFT_522419</name>
</gene>
<dbReference type="Proteomes" id="UP000824998">
    <property type="component" value="Unassembled WGS sequence"/>
</dbReference>